<dbReference type="EMBL" id="RCHS01001049">
    <property type="protein sequence ID" value="RMX55441.1"/>
    <property type="molecule type" value="Genomic_DNA"/>
</dbReference>
<evidence type="ECO:0000256" key="1">
    <source>
        <dbReference type="ARBA" id="ARBA00022763"/>
    </source>
</evidence>
<dbReference type="SUPFAM" id="SSF48150">
    <property type="entry name" value="DNA-glycosylase"/>
    <property type="match status" value="1"/>
</dbReference>
<dbReference type="Proteomes" id="UP000275408">
    <property type="component" value="Unassembled WGS sequence"/>
</dbReference>
<dbReference type="Pfam" id="PF00730">
    <property type="entry name" value="HhH-GPD"/>
    <property type="match status" value="1"/>
</dbReference>
<organism evidence="7 8">
    <name type="scientific">Pocillopora damicornis</name>
    <name type="common">Cauliflower coral</name>
    <name type="synonym">Millepora damicornis</name>
    <dbReference type="NCBI Taxonomy" id="46731"/>
    <lineage>
        <taxon>Eukaryota</taxon>
        <taxon>Metazoa</taxon>
        <taxon>Cnidaria</taxon>
        <taxon>Anthozoa</taxon>
        <taxon>Hexacorallia</taxon>
        <taxon>Scleractinia</taxon>
        <taxon>Astrocoeniina</taxon>
        <taxon>Pocilloporidae</taxon>
        <taxon>Pocillopora</taxon>
    </lineage>
</organism>
<dbReference type="GO" id="GO:0006289">
    <property type="term" value="P:nucleotide-excision repair"/>
    <property type="evidence" value="ECO:0007669"/>
    <property type="project" value="TreeGrafter"/>
</dbReference>
<reference evidence="7 8" key="1">
    <citation type="journal article" date="2018" name="Sci. Rep.">
        <title>Comparative analysis of the Pocillopora damicornis genome highlights role of immune system in coral evolution.</title>
        <authorList>
            <person name="Cunning R."/>
            <person name="Bay R.A."/>
            <person name="Gillette P."/>
            <person name="Baker A.C."/>
            <person name="Traylor-Knowles N."/>
        </authorList>
    </citation>
    <scope>NUCLEOTIDE SEQUENCE [LARGE SCALE GENOMIC DNA]</scope>
    <source>
        <strain evidence="7">RSMAS</strain>
        <tissue evidence="7">Whole animal</tissue>
    </source>
</reference>
<dbReference type="InterPro" id="IPR011257">
    <property type="entry name" value="DNA_glycosylase"/>
</dbReference>
<dbReference type="PANTHER" id="PTHR43286:SF1">
    <property type="entry name" value="ENDONUCLEASE III-LIKE PROTEIN 1"/>
    <property type="match status" value="1"/>
</dbReference>
<evidence type="ECO:0000313" key="8">
    <source>
        <dbReference type="Proteomes" id="UP000275408"/>
    </source>
</evidence>
<accession>A0A3M6UP98</accession>
<dbReference type="OrthoDB" id="2099276at2759"/>
<proteinExistence type="predicted"/>
<name>A0A3M6UP98_POCDA</name>
<gene>
    <name evidence="7" type="ORF">pdam_00019380</name>
</gene>
<dbReference type="AlphaFoldDB" id="A0A3M6UP98"/>
<dbReference type="Gene3D" id="1.10.340.30">
    <property type="entry name" value="Hypothetical protein, domain 2"/>
    <property type="match status" value="1"/>
</dbReference>
<feature type="region of interest" description="Disordered" evidence="5">
    <location>
        <begin position="90"/>
        <end position="118"/>
    </location>
</feature>
<dbReference type="GO" id="GO:0000703">
    <property type="term" value="F:oxidized pyrimidine nucleobase lesion DNA N-glycosylase activity"/>
    <property type="evidence" value="ECO:0007669"/>
    <property type="project" value="TreeGrafter"/>
</dbReference>
<evidence type="ECO:0000256" key="3">
    <source>
        <dbReference type="ARBA" id="ARBA00023204"/>
    </source>
</evidence>
<evidence type="ECO:0000256" key="5">
    <source>
        <dbReference type="SAM" id="MobiDB-lite"/>
    </source>
</evidence>
<dbReference type="GO" id="GO:0006285">
    <property type="term" value="P:base-excision repair, AP site formation"/>
    <property type="evidence" value="ECO:0007669"/>
    <property type="project" value="TreeGrafter"/>
</dbReference>
<dbReference type="GO" id="GO:0005634">
    <property type="term" value="C:nucleus"/>
    <property type="evidence" value="ECO:0007669"/>
    <property type="project" value="TreeGrafter"/>
</dbReference>
<dbReference type="InterPro" id="IPR003265">
    <property type="entry name" value="HhH-GPD_domain"/>
</dbReference>
<evidence type="ECO:0000259" key="6">
    <source>
        <dbReference type="Pfam" id="PF00730"/>
    </source>
</evidence>
<sequence>MLSSQTKDQVTFAAIEKLKAYGLTIENILTTSTSKIGELIYPVGFWKTRMGQKTEEWDELNVLLVGFAQQTCVPVSPMCEFCLNSKICHEGRRRSRGKAEEETKKKLSPRKDRKDTKT</sequence>
<keyword evidence="3" id="KW-0234">DNA repair</keyword>
<evidence type="ECO:0000256" key="2">
    <source>
        <dbReference type="ARBA" id="ARBA00022801"/>
    </source>
</evidence>
<dbReference type="STRING" id="46731.A0A3M6UP98"/>
<evidence type="ECO:0000313" key="7">
    <source>
        <dbReference type="EMBL" id="RMX55441.1"/>
    </source>
</evidence>
<dbReference type="GO" id="GO:0003906">
    <property type="term" value="F:DNA-(apurinic or apyrimidinic site) endonuclease activity"/>
    <property type="evidence" value="ECO:0007669"/>
    <property type="project" value="TreeGrafter"/>
</dbReference>
<feature type="compositionally biased region" description="Basic and acidic residues" evidence="5">
    <location>
        <begin position="97"/>
        <end position="118"/>
    </location>
</feature>
<dbReference type="PANTHER" id="PTHR43286">
    <property type="entry name" value="ENDONUCLEASE III-LIKE PROTEIN 1"/>
    <property type="match status" value="1"/>
</dbReference>
<keyword evidence="4" id="KW-0326">Glycosidase</keyword>
<evidence type="ECO:0000256" key="4">
    <source>
        <dbReference type="ARBA" id="ARBA00023295"/>
    </source>
</evidence>
<protein>
    <recommendedName>
        <fullName evidence="6">HhH-GPD domain-containing protein</fullName>
    </recommendedName>
</protein>
<keyword evidence="8" id="KW-1185">Reference proteome</keyword>
<comment type="caution">
    <text evidence="7">The sequence shown here is derived from an EMBL/GenBank/DDBJ whole genome shotgun (WGS) entry which is preliminary data.</text>
</comment>
<keyword evidence="1" id="KW-0227">DNA damage</keyword>
<keyword evidence="2" id="KW-0378">Hydrolase</keyword>
<feature type="domain" description="HhH-GPD" evidence="6">
    <location>
        <begin position="1"/>
        <end position="50"/>
    </location>
</feature>